<name>A0A4S8MAH1_DENBC</name>
<evidence type="ECO:0000256" key="1">
    <source>
        <dbReference type="SAM" id="MobiDB-lite"/>
    </source>
</evidence>
<evidence type="ECO:0000313" key="3">
    <source>
        <dbReference type="Proteomes" id="UP000297245"/>
    </source>
</evidence>
<sequence length="297" mass="33838">MGRLSYGLALKEKGQVNVDEGGAPQLVTQDADWQNIAQDSLSREVDSSNDSDTQSMPSLEDETPLLTGEGGNTWDSWATTDFWSLREFPEDTVPPWGIRASENFTLPEFPHGRQAALQWVRDVVAHVLRQSPRGGWEASAYPPPGWQHMEPNHAAAFADALLFREDYRGMVPWLPYVNLPDYFPTELNLAEWSREQVRRSQTVGELYPTFCGSEVEEKREAYWPTACAKHAELVEAERAVSRLFWSRSNENDPTHRADLSNRLQEANNHRWVLQEQWDAMDHVVVDLIYLSVVAILS</sequence>
<keyword evidence="3" id="KW-1185">Reference proteome</keyword>
<dbReference type="EMBL" id="ML179120">
    <property type="protein sequence ID" value="THU99437.1"/>
    <property type="molecule type" value="Genomic_DNA"/>
</dbReference>
<organism evidence="2 3">
    <name type="scientific">Dendrothele bispora (strain CBS 962.96)</name>
    <dbReference type="NCBI Taxonomy" id="1314807"/>
    <lineage>
        <taxon>Eukaryota</taxon>
        <taxon>Fungi</taxon>
        <taxon>Dikarya</taxon>
        <taxon>Basidiomycota</taxon>
        <taxon>Agaricomycotina</taxon>
        <taxon>Agaricomycetes</taxon>
        <taxon>Agaricomycetidae</taxon>
        <taxon>Agaricales</taxon>
        <taxon>Agaricales incertae sedis</taxon>
        <taxon>Dendrothele</taxon>
    </lineage>
</organism>
<dbReference type="AlphaFoldDB" id="A0A4S8MAH1"/>
<feature type="compositionally biased region" description="Polar residues" evidence="1">
    <location>
        <begin position="48"/>
        <end position="57"/>
    </location>
</feature>
<evidence type="ECO:0000313" key="2">
    <source>
        <dbReference type="EMBL" id="THU99437.1"/>
    </source>
</evidence>
<dbReference type="Proteomes" id="UP000297245">
    <property type="component" value="Unassembled WGS sequence"/>
</dbReference>
<proteinExistence type="predicted"/>
<protein>
    <submittedName>
        <fullName evidence="2">Uncharacterized protein</fullName>
    </submittedName>
</protein>
<reference evidence="2 3" key="1">
    <citation type="journal article" date="2019" name="Nat. Ecol. Evol.">
        <title>Megaphylogeny resolves global patterns of mushroom evolution.</title>
        <authorList>
            <person name="Varga T."/>
            <person name="Krizsan K."/>
            <person name="Foldi C."/>
            <person name="Dima B."/>
            <person name="Sanchez-Garcia M."/>
            <person name="Sanchez-Ramirez S."/>
            <person name="Szollosi G.J."/>
            <person name="Szarkandi J.G."/>
            <person name="Papp V."/>
            <person name="Albert L."/>
            <person name="Andreopoulos W."/>
            <person name="Angelini C."/>
            <person name="Antonin V."/>
            <person name="Barry K.W."/>
            <person name="Bougher N.L."/>
            <person name="Buchanan P."/>
            <person name="Buyck B."/>
            <person name="Bense V."/>
            <person name="Catcheside P."/>
            <person name="Chovatia M."/>
            <person name="Cooper J."/>
            <person name="Damon W."/>
            <person name="Desjardin D."/>
            <person name="Finy P."/>
            <person name="Geml J."/>
            <person name="Haridas S."/>
            <person name="Hughes K."/>
            <person name="Justo A."/>
            <person name="Karasinski D."/>
            <person name="Kautmanova I."/>
            <person name="Kiss B."/>
            <person name="Kocsube S."/>
            <person name="Kotiranta H."/>
            <person name="LaButti K.M."/>
            <person name="Lechner B.E."/>
            <person name="Liimatainen K."/>
            <person name="Lipzen A."/>
            <person name="Lukacs Z."/>
            <person name="Mihaltcheva S."/>
            <person name="Morgado L.N."/>
            <person name="Niskanen T."/>
            <person name="Noordeloos M.E."/>
            <person name="Ohm R.A."/>
            <person name="Ortiz-Santana B."/>
            <person name="Ovrebo C."/>
            <person name="Racz N."/>
            <person name="Riley R."/>
            <person name="Savchenko A."/>
            <person name="Shiryaev A."/>
            <person name="Soop K."/>
            <person name="Spirin V."/>
            <person name="Szebenyi C."/>
            <person name="Tomsovsky M."/>
            <person name="Tulloss R.E."/>
            <person name="Uehling J."/>
            <person name="Grigoriev I.V."/>
            <person name="Vagvolgyi C."/>
            <person name="Papp T."/>
            <person name="Martin F.M."/>
            <person name="Miettinen O."/>
            <person name="Hibbett D.S."/>
            <person name="Nagy L.G."/>
        </authorList>
    </citation>
    <scope>NUCLEOTIDE SEQUENCE [LARGE SCALE GENOMIC DNA]</scope>
    <source>
        <strain evidence="2 3">CBS 962.96</strain>
    </source>
</reference>
<feature type="region of interest" description="Disordered" evidence="1">
    <location>
        <begin position="39"/>
        <end position="71"/>
    </location>
</feature>
<gene>
    <name evidence="2" type="ORF">K435DRAFT_855722</name>
</gene>
<accession>A0A4S8MAH1</accession>